<gene>
    <name evidence="6" type="ORF">RAMLITH_04120</name>
</gene>
<protein>
    <submittedName>
        <fullName evidence="6">LysR family transcriptional regulator</fullName>
    </submittedName>
</protein>
<dbReference type="EMBL" id="VTOX01000001">
    <property type="protein sequence ID" value="NKE64996.1"/>
    <property type="molecule type" value="Genomic_DNA"/>
</dbReference>
<evidence type="ECO:0000256" key="2">
    <source>
        <dbReference type="ARBA" id="ARBA00023015"/>
    </source>
</evidence>
<dbReference type="SUPFAM" id="SSF53850">
    <property type="entry name" value="Periplasmic binding protein-like II"/>
    <property type="match status" value="1"/>
</dbReference>
<dbReference type="PANTHER" id="PTHR30537:SF26">
    <property type="entry name" value="GLYCINE CLEAVAGE SYSTEM TRANSCRIPTIONAL ACTIVATOR"/>
    <property type="match status" value="1"/>
</dbReference>
<dbReference type="Gene3D" id="1.10.10.10">
    <property type="entry name" value="Winged helix-like DNA-binding domain superfamily/Winged helix DNA-binding domain"/>
    <property type="match status" value="1"/>
</dbReference>
<evidence type="ECO:0000259" key="5">
    <source>
        <dbReference type="PROSITE" id="PS50931"/>
    </source>
</evidence>
<dbReference type="Proteomes" id="UP000521868">
    <property type="component" value="Unassembled WGS sequence"/>
</dbReference>
<dbReference type="InterPro" id="IPR058163">
    <property type="entry name" value="LysR-type_TF_proteobact-type"/>
</dbReference>
<dbReference type="Pfam" id="PF00126">
    <property type="entry name" value="HTH_1"/>
    <property type="match status" value="1"/>
</dbReference>
<dbReference type="GO" id="GO:0006351">
    <property type="term" value="P:DNA-templated transcription"/>
    <property type="evidence" value="ECO:0007669"/>
    <property type="project" value="TreeGrafter"/>
</dbReference>
<keyword evidence="7" id="KW-1185">Reference proteome</keyword>
<dbReference type="InterPro" id="IPR036390">
    <property type="entry name" value="WH_DNA-bd_sf"/>
</dbReference>
<dbReference type="Pfam" id="PF03466">
    <property type="entry name" value="LysR_substrate"/>
    <property type="match status" value="1"/>
</dbReference>
<feature type="domain" description="HTH lysR-type" evidence="5">
    <location>
        <begin position="6"/>
        <end position="63"/>
    </location>
</feature>
<evidence type="ECO:0000313" key="6">
    <source>
        <dbReference type="EMBL" id="NKE64996.1"/>
    </source>
</evidence>
<evidence type="ECO:0000256" key="1">
    <source>
        <dbReference type="ARBA" id="ARBA00009437"/>
    </source>
</evidence>
<proteinExistence type="inferred from homology"/>
<dbReference type="SUPFAM" id="SSF46785">
    <property type="entry name" value="Winged helix' DNA-binding domain"/>
    <property type="match status" value="1"/>
</dbReference>
<name>A0A7X6DD77_9BURK</name>
<comment type="similarity">
    <text evidence="1">Belongs to the LysR transcriptional regulatory family.</text>
</comment>
<evidence type="ECO:0000256" key="3">
    <source>
        <dbReference type="ARBA" id="ARBA00023125"/>
    </source>
</evidence>
<sequence>MRRKIPTTVALAAFESAARHQSFTKAAHELSVTQSAVCRQIGVLEDLLGVKLFRRSKRGVTLTEAGAGYARSVRSRLDEMERDTLELMANGAQGTSLDLAVVPTFATNWLLPRLAGFRRTHPHIVVNLTASTRPFLFEDSAVDAAIYAGEASWPGTQGHFLMRENLIAVASPALIAPRKALTASQVARLPLLQQSTRPHAWRDWFQSQGLDVENDLAGPRLELFSMLARAAIHGMGVSLIPKFLVESELETGSLVQVVDHDYLSDRSYYLIHPQRKGGDRQALAAFREWIELEARQYREPMGLG</sequence>
<dbReference type="PANTHER" id="PTHR30537">
    <property type="entry name" value="HTH-TYPE TRANSCRIPTIONAL REGULATOR"/>
    <property type="match status" value="1"/>
</dbReference>
<dbReference type="PRINTS" id="PR00039">
    <property type="entry name" value="HTHLYSR"/>
</dbReference>
<evidence type="ECO:0000256" key="4">
    <source>
        <dbReference type="ARBA" id="ARBA00023163"/>
    </source>
</evidence>
<dbReference type="RefSeq" id="WP_168106032.1">
    <property type="nucleotide sequence ID" value="NZ_VTOX01000001.1"/>
</dbReference>
<dbReference type="FunFam" id="1.10.10.10:FF:000038">
    <property type="entry name" value="Glycine cleavage system transcriptional activator"/>
    <property type="match status" value="1"/>
</dbReference>
<dbReference type="InterPro" id="IPR000847">
    <property type="entry name" value="LysR_HTH_N"/>
</dbReference>
<dbReference type="Gene3D" id="3.40.190.10">
    <property type="entry name" value="Periplasmic binding protein-like II"/>
    <property type="match status" value="2"/>
</dbReference>
<reference evidence="6 7" key="1">
    <citation type="journal article" date="2020" name="Nature">
        <title>Bacterial chemolithoautotrophy via manganese oxidation.</title>
        <authorList>
            <person name="Yu H."/>
            <person name="Leadbetter J.R."/>
        </authorList>
    </citation>
    <scope>NUCLEOTIDE SEQUENCE [LARGE SCALE GENOMIC DNA]</scope>
    <source>
        <strain evidence="6 7">RBP-1</strain>
    </source>
</reference>
<comment type="caution">
    <text evidence="6">The sequence shown here is derived from an EMBL/GenBank/DDBJ whole genome shotgun (WGS) entry which is preliminary data.</text>
</comment>
<dbReference type="FunFam" id="3.40.190.10:FF:000017">
    <property type="entry name" value="Glycine cleavage system transcriptional activator"/>
    <property type="match status" value="1"/>
</dbReference>
<evidence type="ECO:0000313" key="7">
    <source>
        <dbReference type="Proteomes" id="UP000521868"/>
    </source>
</evidence>
<keyword evidence="4" id="KW-0804">Transcription</keyword>
<keyword evidence="2" id="KW-0805">Transcription regulation</keyword>
<dbReference type="AlphaFoldDB" id="A0A7X6DD77"/>
<dbReference type="GO" id="GO:0003700">
    <property type="term" value="F:DNA-binding transcription factor activity"/>
    <property type="evidence" value="ECO:0007669"/>
    <property type="project" value="InterPro"/>
</dbReference>
<accession>A0A7X6DD77</accession>
<organism evidence="6 7">
    <name type="scientific">Ramlibacter lithotrophicus</name>
    <dbReference type="NCBI Taxonomy" id="2606681"/>
    <lineage>
        <taxon>Bacteria</taxon>
        <taxon>Pseudomonadati</taxon>
        <taxon>Pseudomonadota</taxon>
        <taxon>Betaproteobacteria</taxon>
        <taxon>Burkholderiales</taxon>
        <taxon>Comamonadaceae</taxon>
        <taxon>Ramlibacter</taxon>
    </lineage>
</organism>
<dbReference type="GO" id="GO:0043565">
    <property type="term" value="F:sequence-specific DNA binding"/>
    <property type="evidence" value="ECO:0007669"/>
    <property type="project" value="TreeGrafter"/>
</dbReference>
<dbReference type="InterPro" id="IPR036388">
    <property type="entry name" value="WH-like_DNA-bd_sf"/>
</dbReference>
<dbReference type="InterPro" id="IPR005119">
    <property type="entry name" value="LysR_subst-bd"/>
</dbReference>
<keyword evidence="3" id="KW-0238">DNA-binding</keyword>
<dbReference type="PROSITE" id="PS50931">
    <property type="entry name" value="HTH_LYSR"/>
    <property type="match status" value="1"/>
</dbReference>